<accession>A0A8J5N705</accession>
<organism evidence="1 2">
    <name type="scientific">Homarus americanus</name>
    <name type="common">American lobster</name>
    <dbReference type="NCBI Taxonomy" id="6706"/>
    <lineage>
        <taxon>Eukaryota</taxon>
        <taxon>Metazoa</taxon>
        <taxon>Ecdysozoa</taxon>
        <taxon>Arthropoda</taxon>
        <taxon>Crustacea</taxon>
        <taxon>Multicrustacea</taxon>
        <taxon>Malacostraca</taxon>
        <taxon>Eumalacostraca</taxon>
        <taxon>Eucarida</taxon>
        <taxon>Decapoda</taxon>
        <taxon>Pleocyemata</taxon>
        <taxon>Astacidea</taxon>
        <taxon>Nephropoidea</taxon>
        <taxon>Nephropidae</taxon>
        <taxon>Homarus</taxon>
    </lineage>
</organism>
<dbReference type="Proteomes" id="UP000747542">
    <property type="component" value="Unassembled WGS sequence"/>
</dbReference>
<keyword evidence="2" id="KW-1185">Reference proteome</keyword>
<evidence type="ECO:0000313" key="2">
    <source>
        <dbReference type="Proteomes" id="UP000747542"/>
    </source>
</evidence>
<evidence type="ECO:0000313" key="1">
    <source>
        <dbReference type="EMBL" id="KAG7174297.1"/>
    </source>
</evidence>
<reference evidence="1" key="1">
    <citation type="journal article" date="2021" name="Sci. Adv.">
        <title>The American lobster genome reveals insights on longevity, neural, and immune adaptations.</title>
        <authorList>
            <person name="Polinski J.M."/>
            <person name="Zimin A.V."/>
            <person name="Clark K.F."/>
            <person name="Kohn A.B."/>
            <person name="Sadowski N."/>
            <person name="Timp W."/>
            <person name="Ptitsyn A."/>
            <person name="Khanna P."/>
            <person name="Romanova D.Y."/>
            <person name="Williams P."/>
            <person name="Greenwood S.J."/>
            <person name="Moroz L.L."/>
            <person name="Walt D.R."/>
            <person name="Bodnar A.G."/>
        </authorList>
    </citation>
    <scope>NUCLEOTIDE SEQUENCE</scope>
    <source>
        <strain evidence="1">GMGI-L3</strain>
    </source>
</reference>
<dbReference type="EMBL" id="JAHLQT010007678">
    <property type="protein sequence ID" value="KAG7174297.1"/>
    <property type="molecule type" value="Genomic_DNA"/>
</dbReference>
<name>A0A8J5N705_HOMAM</name>
<protein>
    <submittedName>
        <fullName evidence="1">Putative Nuclear pore membrane glycoprotein 210-like 2</fullName>
    </submittedName>
</protein>
<comment type="caution">
    <text evidence="1">The sequence shown here is derived from an EMBL/GenBank/DDBJ whole genome shotgun (WGS) entry which is preliminary data.</text>
</comment>
<sequence>MIVAETDRDLFWDVGVGTGVGGVGVVEEVVGSVVLASVGEMLVLVVVWDVIGAVEKGLQALNAVLDQWQAYYKFSNGTVVEGSCCQDSLAGIETTKGRGGGLKKGRYSPDLLVLDTRDIVDSQVVQSVKTVEEVGQRGYSEFCQGRLISRSKPVSKTIPHNILALFSRHRPKSPQKFTTAGDCTPGCVTSWHVIVSCQSRAINREDFFIHESHACNKSDLLQCLESHTNPVTDDTPSADTSILDGAALVHFLVSGGTKAFNDYAKDIFVPYIKKQQEKVHRVDLVSLDVYISDSLKSATRQNRGSGVRRRNWSKFLQVENNKKDRFDFLGKQVMIMCIRAEAQLYLTDDENVLRSEDAHFSNLSPCGHEEADSRMIIIISTVDGNVTILPIAFFERLSVDMLWIAFGTGKTFHYIPKHEIAGVIGSQKARFCGEIFPEVAFAFLVISPCNGISACVQAFLERFVVILYDRTSCMLNVNDCRRDLFTRKGRTSMKMLSPTKEALTQHMHMQRACFQAGHIWRQALVADSDTIAIKVGMDKRGFCVETFLDKATRGFLGL</sequence>
<gene>
    <name evidence="1" type="primary">Nup210-L2</name>
    <name evidence="1" type="ORF">Hamer_G003231</name>
</gene>
<dbReference type="AlphaFoldDB" id="A0A8J5N705"/>
<proteinExistence type="predicted"/>